<dbReference type="Proteomes" id="UP001595526">
    <property type="component" value="Unassembled WGS sequence"/>
</dbReference>
<protein>
    <submittedName>
        <fullName evidence="1">Uncharacterized protein</fullName>
    </submittedName>
</protein>
<accession>A0ABV7JSX7</accession>
<evidence type="ECO:0000313" key="1">
    <source>
        <dbReference type="EMBL" id="MFC3200110.1"/>
    </source>
</evidence>
<proteinExistence type="predicted"/>
<reference evidence="2" key="1">
    <citation type="journal article" date="2019" name="Int. J. Syst. Evol. Microbiol.">
        <title>The Global Catalogue of Microorganisms (GCM) 10K type strain sequencing project: providing services to taxonomists for standard genome sequencing and annotation.</title>
        <authorList>
            <consortium name="The Broad Institute Genomics Platform"/>
            <consortium name="The Broad Institute Genome Sequencing Center for Infectious Disease"/>
            <person name="Wu L."/>
            <person name="Ma J."/>
        </authorList>
    </citation>
    <scope>NUCLEOTIDE SEQUENCE [LARGE SCALE GENOMIC DNA]</scope>
    <source>
        <strain evidence="2">KCTC 52416</strain>
    </source>
</reference>
<gene>
    <name evidence="1" type="ORF">ACFOET_20990</name>
</gene>
<comment type="caution">
    <text evidence="1">The sequence shown here is derived from an EMBL/GenBank/DDBJ whole genome shotgun (WGS) entry which is preliminary data.</text>
</comment>
<organism evidence="1 2">
    <name type="scientific">Parapedobacter deserti</name>
    <dbReference type="NCBI Taxonomy" id="1912957"/>
    <lineage>
        <taxon>Bacteria</taxon>
        <taxon>Pseudomonadati</taxon>
        <taxon>Bacteroidota</taxon>
        <taxon>Sphingobacteriia</taxon>
        <taxon>Sphingobacteriales</taxon>
        <taxon>Sphingobacteriaceae</taxon>
        <taxon>Parapedobacter</taxon>
    </lineage>
</organism>
<keyword evidence="2" id="KW-1185">Reference proteome</keyword>
<dbReference type="RefSeq" id="WP_379026372.1">
    <property type="nucleotide sequence ID" value="NZ_JBHRTA010000062.1"/>
</dbReference>
<evidence type="ECO:0000313" key="2">
    <source>
        <dbReference type="Proteomes" id="UP001595526"/>
    </source>
</evidence>
<sequence length="229" mass="26396">MDSWEVASREALLKERLLTGCVPKFLRRFSRIDIGIKADDGKVIKAEYYVSPAYLSIGNSSGFLRVPLTPQTAQDIASHYRCFLPTKKNVDDIYAAAKIKLQPIPLTEKRETFGTFVEHHKLIERQRNDRKELIAGIKKDVVISSAVAKDPRPNRVAIYGWHKSDGSPIQPLYTGYVDWFVDYSHGIRLVYEMIRVAGKWMHYREILNDPLLKRLLCDEEACDVYEYSE</sequence>
<name>A0ABV7JSX7_9SPHI</name>
<dbReference type="EMBL" id="JBHRTA010000062">
    <property type="protein sequence ID" value="MFC3200110.1"/>
    <property type="molecule type" value="Genomic_DNA"/>
</dbReference>